<dbReference type="Gene3D" id="1.10.260.40">
    <property type="entry name" value="lambda repressor-like DNA-binding domains"/>
    <property type="match status" value="1"/>
</dbReference>
<evidence type="ECO:0000259" key="1">
    <source>
        <dbReference type="PROSITE" id="PS50943"/>
    </source>
</evidence>
<dbReference type="EMBL" id="BAAAOF010000008">
    <property type="protein sequence ID" value="GAA1938263.1"/>
    <property type="molecule type" value="Genomic_DNA"/>
</dbReference>
<reference evidence="2 3" key="1">
    <citation type="journal article" date="2019" name="Int. J. Syst. Evol. Microbiol.">
        <title>The Global Catalogue of Microorganisms (GCM) 10K type strain sequencing project: providing services to taxonomists for standard genome sequencing and annotation.</title>
        <authorList>
            <consortium name="The Broad Institute Genomics Platform"/>
            <consortium name="The Broad Institute Genome Sequencing Center for Infectious Disease"/>
            <person name="Wu L."/>
            <person name="Ma J."/>
        </authorList>
    </citation>
    <scope>NUCLEOTIDE SEQUENCE [LARGE SCALE GENOMIC DNA]</scope>
    <source>
        <strain evidence="2 3">JCM 14900</strain>
    </source>
</reference>
<dbReference type="PROSITE" id="PS50943">
    <property type="entry name" value="HTH_CROC1"/>
    <property type="match status" value="1"/>
</dbReference>
<protein>
    <recommendedName>
        <fullName evidence="1">HTH cro/C1-type domain-containing protein</fullName>
    </recommendedName>
</protein>
<name>A0ABN2Q114_9MICO</name>
<proteinExistence type="predicted"/>
<gene>
    <name evidence="2" type="ORF">GCM10009775_32920</name>
</gene>
<keyword evidence="3" id="KW-1185">Reference proteome</keyword>
<accession>A0ABN2Q114</accession>
<dbReference type="CDD" id="cd00093">
    <property type="entry name" value="HTH_XRE"/>
    <property type="match status" value="1"/>
</dbReference>
<sequence length="207" mass="23015">MTVDQSSWDARLARAVGDNVRKLRQASTPSLSAQALSNITRELGHAVHRSVIAKLENGERASVTLGDLFVLSRALNVPPFALLAPLTETAFIEVLPGRFMTAWDAIGWFNGDSNNVSDVVTQADAGFQGWYAVTDAYQMRWRYEVELLRFQEAYLEAVETSGVERTVLTERVQLQLDRLRAVRERLIAMGVEVPTILDPTGELKAPE</sequence>
<dbReference type="Pfam" id="PF01381">
    <property type="entry name" value="HTH_3"/>
    <property type="match status" value="1"/>
</dbReference>
<dbReference type="SUPFAM" id="SSF47413">
    <property type="entry name" value="lambda repressor-like DNA-binding domains"/>
    <property type="match status" value="1"/>
</dbReference>
<feature type="domain" description="HTH cro/C1-type" evidence="1">
    <location>
        <begin position="47"/>
        <end position="83"/>
    </location>
</feature>
<dbReference type="Proteomes" id="UP001501343">
    <property type="component" value="Unassembled WGS sequence"/>
</dbReference>
<organism evidence="2 3">
    <name type="scientific">Microbacterium aoyamense</name>
    <dbReference type="NCBI Taxonomy" id="344166"/>
    <lineage>
        <taxon>Bacteria</taxon>
        <taxon>Bacillati</taxon>
        <taxon>Actinomycetota</taxon>
        <taxon>Actinomycetes</taxon>
        <taxon>Micrococcales</taxon>
        <taxon>Microbacteriaceae</taxon>
        <taxon>Microbacterium</taxon>
    </lineage>
</organism>
<dbReference type="RefSeq" id="WP_248152129.1">
    <property type="nucleotide sequence ID" value="NZ_BAAAOF010000008.1"/>
</dbReference>
<dbReference type="InterPro" id="IPR001387">
    <property type="entry name" value="Cro/C1-type_HTH"/>
</dbReference>
<comment type="caution">
    <text evidence="2">The sequence shown here is derived from an EMBL/GenBank/DDBJ whole genome shotgun (WGS) entry which is preliminary data.</text>
</comment>
<evidence type="ECO:0000313" key="2">
    <source>
        <dbReference type="EMBL" id="GAA1938263.1"/>
    </source>
</evidence>
<evidence type="ECO:0000313" key="3">
    <source>
        <dbReference type="Proteomes" id="UP001501343"/>
    </source>
</evidence>
<dbReference type="InterPro" id="IPR010982">
    <property type="entry name" value="Lambda_DNA-bd_dom_sf"/>
</dbReference>